<evidence type="ECO:0000313" key="2">
    <source>
        <dbReference type="Proteomes" id="UP001220395"/>
    </source>
</evidence>
<keyword evidence="2" id="KW-1185">Reference proteome</keyword>
<dbReference type="InterPro" id="IPR024400">
    <property type="entry name" value="DUF2635"/>
</dbReference>
<proteinExistence type="predicted"/>
<gene>
    <name evidence="1" type="ORF">PQ455_10385</name>
</gene>
<dbReference type="Proteomes" id="UP001220395">
    <property type="component" value="Chromosome"/>
</dbReference>
<dbReference type="EMBL" id="CP117411">
    <property type="protein sequence ID" value="WCT72055.1"/>
    <property type="molecule type" value="Genomic_DNA"/>
</dbReference>
<accession>A0ABY7THZ4</accession>
<dbReference type="RefSeq" id="WP_273686003.1">
    <property type="nucleotide sequence ID" value="NZ_CP117411.1"/>
</dbReference>
<evidence type="ECO:0000313" key="1">
    <source>
        <dbReference type="EMBL" id="WCT72055.1"/>
    </source>
</evidence>
<protein>
    <submittedName>
        <fullName evidence="1">DUF2635 domain-containing protein</fullName>
    </submittedName>
</protein>
<organism evidence="1 2">
    <name type="scientific">Sphingomonas naphthae</name>
    <dbReference type="NCBI Taxonomy" id="1813468"/>
    <lineage>
        <taxon>Bacteria</taxon>
        <taxon>Pseudomonadati</taxon>
        <taxon>Pseudomonadota</taxon>
        <taxon>Alphaproteobacteria</taxon>
        <taxon>Sphingomonadales</taxon>
        <taxon>Sphingomonadaceae</taxon>
        <taxon>Sphingomonas</taxon>
    </lineage>
</organism>
<sequence>MIDSDTRFVTPAPDRRVRHADGALLDPAGEPVTWSTYWERRRQDGDVLIGAPKKKEG</sequence>
<dbReference type="Pfam" id="PF10948">
    <property type="entry name" value="DUF2635"/>
    <property type="match status" value="1"/>
</dbReference>
<reference evidence="1 2" key="1">
    <citation type="submission" date="2023-02" db="EMBL/GenBank/DDBJ databases">
        <title>Genome sequence of Sphingomonas naphthae.</title>
        <authorList>
            <person name="Kim S."/>
            <person name="Heo J."/>
            <person name="Kwon S.-W."/>
        </authorList>
    </citation>
    <scope>NUCLEOTIDE SEQUENCE [LARGE SCALE GENOMIC DNA]</scope>
    <source>
        <strain evidence="1 2">KACC 18716</strain>
    </source>
</reference>
<name>A0ABY7THZ4_9SPHN</name>